<dbReference type="Pfam" id="PF00271">
    <property type="entry name" value="Helicase_C"/>
    <property type="match status" value="1"/>
</dbReference>
<dbReference type="Gene3D" id="3.40.50.300">
    <property type="entry name" value="P-loop containing nucleotide triphosphate hydrolases"/>
    <property type="match status" value="2"/>
</dbReference>
<comment type="catalytic activity">
    <reaction evidence="4">
        <text>Couples ATP hydrolysis with the unwinding of duplex DNA by translocating in the 3'-5' direction.</text>
        <dbReference type="EC" id="5.6.2.4"/>
    </reaction>
</comment>
<evidence type="ECO:0000256" key="3">
    <source>
        <dbReference type="ARBA" id="ARBA00022840"/>
    </source>
</evidence>
<dbReference type="InterPro" id="IPR011545">
    <property type="entry name" value="DEAD/DEAH_box_helicase_dom"/>
</dbReference>
<protein>
    <recommendedName>
        <fullName evidence="5">DNA 3'-5' helicase</fullName>
        <ecNumber evidence="5">5.6.2.4</ecNumber>
    </recommendedName>
</protein>
<dbReference type="InterPro" id="IPR014001">
    <property type="entry name" value="Helicase_ATP-bd"/>
</dbReference>
<feature type="region of interest" description="Disordered" evidence="6">
    <location>
        <begin position="896"/>
        <end position="919"/>
    </location>
</feature>
<dbReference type="InterPro" id="IPR027417">
    <property type="entry name" value="P-loop_NTPase"/>
</dbReference>
<dbReference type="GO" id="GO:0009378">
    <property type="term" value="F:four-way junction helicase activity"/>
    <property type="evidence" value="ECO:0007669"/>
    <property type="project" value="TreeGrafter"/>
</dbReference>
<feature type="compositionally biased region" description="Basic and acidic residues" evidence="6">
    <location>
        <begin position="896"/>
        <end position="905"/>
    </location>
</feature>
<dbReference type="GO" id="GO:0043138">
    <property type="term" value="F:3'-5' DNA helicase activity"/>
    <property type="evidence" value="ECO:0007669"/>
    <property type="project" value="UniProtKB-EC"/>
</dbReference>
<keyword evidence="9" id="KW-0378">Hydrolase</keyword>
<dbReference type="GO" id="GO:0000724">
    <property type="term" value="P:double-strand break repair via homologous recombination"/>
    <property type="evidence" value="ECO:0007669"/>
    <property type="project" value="TreeGrafter"/>
</dbReference>
<dbReference type="InterPro" id="IPR001650">
    <property type="entry name" value="Helicase_C-like"/>
</dbReference>
<comment type="similarity">
    <text evidence="1">Belongs to the helicase family. RecQ subfamily.</text>
</comment>
<dbReference type="AlphaFoldDB" id="A0A559LLA1"/>
<dbReference type="GO" id="GO:0005737">
    <property type="term" value="C:cytoplasm"/>
    <property type="evidence" value="ECO:0007669"/>
    <property type="project" value="TreeGrafter"/>
</dbReference>
<evidence type="ECO:0000256" key="1">
    <source>
        <dbReference type="ARBA" id="ARBA00005446"/>
    </source>
</evidence>
<dbReference type="SUPFAM" id="SSF52540">
    <property type="entry name" value="P-loop containing nucleoside triphosphate hydrolases"/>
    <property type="match status" value="1"/>
</dbReference>
<evidence type="ECO:0000256" key="5">
    <source>
        <dbReference type="ARBA" id="ARBA00034808"/>
    </source>
</evidence>
<dbReference type="Proteomes" id="UP000320707">
    <property type="component" value="Unassembled WGS sequence"/>
</dbReference>
<comment type="caution">
    <text evidence="9">The sequence shown here is derived from an EMBL/GenBank/DDBJ whole genome shotgun (WGS) entry which is preliminary data.</text>
</comment>
<feature type="domain" description="Helicase ATP-binding" evidence="7">
    <location>
        <begin position="246"/>
        <end position="404"/>
    </location>
</feature>
<name>A0A559LLA1_FUSOC</name>
<dbReference type="SMART" id="SM00487">
    <property type="entry name" value="DEXDc"/>
    <property type="match status" value="1"/>
</dbReference>
<evidence type="ECO:0000256" key="2">
    <source>
        <dbReference type="ARBA" id="ARBA00022741"/>
    </source>
</evidence>
<sequence>MVMIYVRYSKSQEQTGEEKDNIRFLPPAVGDLLLTYLAFVLPLRQAFLRQSKPGALLSPYLWSKLGGEVWRDGMVSSCLRRACMRAEVPQFQVAWWRQVAASITKEKFSAREQANFDMGEIAASEEVEDEADLAYLAGMSNHSFRTFNYSYAGSTTLTVTSSLHRAYRASQSWRSLFRIDQVLQGKRPPAVSDTQAQGLLNACKKVRFRARPAAKEDGIIAAARRLHNDPELQLRRPGQRDAMLATMGPRAPEQVIVVLATGSGKTLVFMVGATLAGAETTILILPTVALRGNMLGRLDKVALKHHIWRPGSKKSAPIVVVSAEAACTEAFLEYANRLSDRQCLDRIVIDECHLTITASCYRRSMSQLAWHVRQIRTQTVWLTATLPPIYQELFFEHNKLVRPHIVRESTNRPNIRYIVQQERGLGNLCEQAACLVQSCWTRTDLFKSEQDRVIIYCPTKDLVAELADMLGCPSYTAESGTEEEKMAIIERWLTAADSPIIVATSALGPGFDYPHIRLVIHVDAPSLLTDFSQESGRAGRDGEVAESIILLSAAWQPQLGRPVGADKEAMQLYLLQEYCSRGVLSQFLDMKPDWRWCMEGDELCSVCPEHHAQCRPPTLEFHLPRPLRDETEAGQDGDNGSADLTVSEMIFTGPAEVLRQDQVRDEELSRYERDLETMKGCCLYCRVEGKSFEHTVTACARCFDWIRAKQKALRDCQSKKKEWMDRHAVCWKCYQPQEICRAADPEPGLFFSCRISKSTNRKTEERKFLAESIELSRELADMPCSYCFKHQKECLMTADSSRCSECVRRGRSCDGTRVASSLKKLISQEKKLDKDEEEAGEDLLKLHEELATLQARMAVAAGRLSRIRKTKNKVKERRASEFRRGIQGLEGEDKLAEELSRRENEASEELQSLNPEGIDWDSLGLGDFNFDPLSSDVVGESSSGVVGH</sequence>
<dbReference type="PANTHER" id="PTHR13710">
    <property type="entry name" value="DNA HELICASE RECQ FAMILY MEMBER"/>
    <property type="match status" value="1"/>
</dbReference>
<dbReference type="SMART" id="SM00490">
    <property type="entry name" value="HELICc"/>
    <property type="match status" value="1"/>
</dbReference>
<evidence type="ECO:0000256" key="4">
    <source>
        <dbReference type="ARBA" id="ARBA00034617"/>
    </source>
</evidence>
<dbReference type="EC" id="5.6.2.4" evidence="5"/>
<proteinExistence type="inferred from homology"/>
<accession>A0A559LLA1</accession>
<dbReference type="GO" id="GO:0005524">
    <property type="term" value="F:ATP binding"/>
    <property type="evidence" value="ECO:0007669"/>
    <property type="project" value="UniProtKB-KW"/>
</dbReference>
<feature type="domain" description="Helicase C-terminal" evidence="8">
    <location>
        <begin position="441"/>
        <end position="595"/>
    </location>
</feature>
<evidence type="ECO:0000313" key="10">
    <source>
        <dbReference type="Proteomes" id="UP000320707"/>
    </source>
</evidence>
<dbReference type="GO" id="GO:0003676">
    <property type="term" value="F:nucleic acid binding"/>
    <property type="evidence" value="ECO:0007669"/>
    <property type="project" value="InterPro"/>
</dbReference>
<dbReference type="PROSITE" id="PS51194">
    <property type="entry name" value="HELICASE_CTER"/>
    <property type="match status" value="1"/>
</dbReference>
<keyword evidence="9" id="KW-0347">Helicase</keyword>
<organism evidence="9 10">
    <name type="scientific">Fusarium oxysporum f. sp. cubense</name>
    <dbReference type="NCBI Taxonomy" id="61366"/>
    <lineage>
        <taxon>Eukaryota</taxon>
        <taxon>Fungi</taxon>
        <taxon>Dikarya</taxon>
        <taxon>Ascomycota</taxon>
        <taxon>Pezizomycotina</taxon>
        <taxon>Sordariomycetes</taxon>
        <taxon>Hypocreomycetidae</taxon>
        <taxon>Hypocreales</taxon>
        <taxon>Nectriaceae</taxon>
        <taxon>Fusarium</taxon>
        <taxon>Fusarium oxysporum species complex</taxon>
    </lineage>
</organism>
<dbReference type="PROSITE" id="PS51192">
    <property type="entry name" value="HELICASE_ATP_BIND_1"/>
    <property type="match status" value="1"/>
</dbReference>
<dbReference type="GO" id="GO:0005694">
    <property type="term" value="C:chromosome"/>
    <property type="evidence" value="ECO:0007669"/>
    <property type="project" value="TreeGrafter"/>
</dbReference>
<keyword evidence="3" id="KW-0067">ATP-binding</keyword>
<dbReference type="PANTHER" id="PTHR13710:SF154">
    <property type="entry name" value="RECQ HELICASE, PUTATIVE (AFU_ORTHOLOGUE AFUA_6G14720)-RELATED"/>
    <property type="match status" value="1"/>
</dbReference>
<dbReference type="EMBL" id="SRMI01000003">
    <property type="protein sequence ID" value="TVY75038.1"/>
    <property type="molecule type" value="Genomic_DNA"/>
</dbReference>
<evidence type="ECO:0000256" key="6">
    <source>
        <dbReference type="SAM" id="MobiDB-lite"/>
    </source>
</evidence>
<dbReference type="Pfam" id="PF00270">
    <property type="entry name" value="DEAD"/>
    <property type="match status" value="1"/>
</dbReference>
<evidence type="ECO:0000313" key="9">
    <source>
        <dbReference type="EMBL" id="TVY75038.1"/>
    </source>
</evidence>
<reference evidence="9 10" key="1">
    <citation type="journal article" date="2019" name="Microbiol. Resour. Announc.">
        <title>High-quality draft genome sequence of Fusarium oxysporum f. sp. cubense strain 160527, a causal agent of Panama disease.</title>
        <authorList>
            <person name="Asai S."/>
            <person name="Ayukawa Y."/>
            <person name="Gan P."/>
            <person name="Masuda S."/>
            <person name="Komatsu K."/>
            <person name="Shirasu K."/>
            <person name="Arie T."/>
        </authorList>
    </citation>
    <scope>NUCLEOTIDE SEQUENCE [LARGE SCALE GENOMIC DNA]</scope>
    <source>
        <strain evidence="9 10">160527</strain>
    </source>
</reference>
<evidence type="ECO:0000259" key="8">
    <source>
        <dbReference type="PROSITE" id="PS51194"/>
    </source>
</evidence>
<evidence type="ECO:0000259" key="7">
    <source>
        <dbReference type="PROSITE" id="PS51192"/>
    </source>
</evidence>
<keyword evidence="2" id="KW-0547">Nucleotide-binding</keyword>
<gene>
    <name evidence="9" type="ORF">Focb16_v005398</name>
</gene>